<evidence type="ECO:0000313" key="2">
    <source>
        <dbReference type="Proteomes" id="UP000824366"/>
    </source>
</evidence>
<proteinExistence type="predicted"/>
<keyword evidence="2" id="KW-1185">Reference proteome</keyword>
<dbReference type="NCBIfam" id="TIGR03014">
    <property type="entry name" value="EpsL"/>
    <property type="match status" value="1"/>
</dbReference>
<reference evidence="1 2" key="1">
    <citation type="journal article" date="2021" name="Microbiol. Spectr.">
        <title>A Single Bacterium Capable of Oxidation and Reduction of Iron at Circumneutral pH.</title>
        <authorList>
            <person name="Kato S."/>
            <person name="Ohkuma M."/>
        </authorList>
    </citation>
    <scope>NUCLEOTIDE SEQUENCE [LARGE SCALE GENOMIC DNA]</scope>
    <source>
        <strain evidence="1 2">MIZ03</strain>
    </source>
</reference>
<evidence type="ECO:0008006" key="3">
    <source>
        <dbReference type="Google" id="ProtNLM"/>
    </source>
</evidence>
<dbReference type="RefSeq" id="WP_223904128.1">
    <property type="nucleotide sequence ID" value="NZ_AP024238.1"/>
</dbReference>
<gene>
    <name evidence="1" type="ORF">MIZ03_3042</name>
</gene>
<name>A0ABM7MPC1_9BURK</name>
<dbReference type="InterPro" id="IPR017465">
    <property type="entry name" value="EpsL_proteobac"/>
</dbReference>
<evidence type="ECO:0000313" key="1">
    <source>
        <dbReference type="EMBL" id="BCO28145.1"/>
    </source>
</evidence>
<protein>
    <recommendedName>
        <fullName evidence="3">Exopolysaccharide biosynthesis operon protein EpsL</fullName>
    </recommendedName>
</protein>
<organism evidence="1 2">
    <name type="scientific">Rhodoferax lithotrophicus</name>
    <dbReference type="NCBI Taxonomy" id="2798804"/>
    <lineage>
        <taxon>Bacteria</taxon>
        <taxon>Pseudomonadati</taxon>
        <taxon>Pseudomonadota</taxon>
        <taxon>Betaproteobacteria</taxon>
        <taxon>Burkholderiales</taxon>
        <taxon>Comamonadaceae</taxon>
        <taxon>Rhodoferax</taxon>
    </lineage>
</organism>
<accession>A0ABM7MPC1</accession>
<dbReference type="Proteomes" id="UP000824366">
    <property type="component" value="Chromosome"/>
</dbReference>
<dbReference type="EMBL" id="AP024238">
    <property type="protein sequence ID" value="BCO28145.1"/>
    <property type="molecule type" value="Genomic_DNA"/>
</dbReference>
<sequence>MTFEFQIRALLSISIWTVLSTHPAWAEDHSLQLKAETSLTFDNNLFRLPASANPTLILGKPSGAEQIGINTLSLNFSTSLSLQKINLTVSIADSLYQNFSYLNYTSYNYNAELKWSLTPKLHGILSSNRKETANSFSDYLGLNQSNLRTEMTTRMEAIYEVDGPWRVLSGVSQFSQINQQALVAGGDHTTQTVEAGLGYVFASGSNISFRQKAVSGHFLNRVLPSSGAYDTDFSKAISDLRAQWVMPDNSSADFYLSAITQTHPNFPQRNFSGLNSGASINWLLTGKSSVKLGQSRDVSAYAVFLSNYTQTDRLYFSPIWQLSPKSLVILKNEWAHIAYQGAPNGIGISNQRNDETRDTSLSFYWQPDQRLTFSAALQNASRASNQTGLDYNSNQISVSAQYSY</sequence>